<proteinExistence type="predicted"/>
<protein>
    <submittedName>
        <fullName evidence="1">Uncharacterized protein</fullName>
    </submittedName>
</protein>
<evidence type="ECO:0000313" key="2">
    <source>
        <dbReference type="Proteomes" id="UP001057474"/>
    </source>
</evidence>
<accession>A0ABY4Y5M4</accession>
<dbReference type="EMBL" id="CP071527">
    <property type="protein sequence ID" value="USQ12741.1"/>
    <property type="molecule type" value="Genomic_DNA"/>
</dbReference>
<dbReference type="Proteomes" id="UP001057474">
    <property type="component" value="Chromosome"/>
</dbReference>
<gene>
    <name evidence="1" type="ORF">J2N86_08460</name>
</gene>
<name>A0ABY4Y5M4_9GAMM</name>
<dbReference type="RefSeq" id="WP_252578953.1">
    <property type="nucleotide sequence ID" value="NZ_CP071527.1"/>
</dbReference>
<reference evidence="1" key="1">
    <citation type="submission" date="2021-03" db="EMBL/GenBank/DDBJ databases">
        <title>Legionella lytica PCM 2298.</title>
        <authorList>
            <person name="Koper P."/>
        </authorList>
    </citation>
    <scope>NUCLEOTIDE SEQUENCE</scope>
    <source>
        <strain evidence="1">PCM 2298</strain>
    </source>
</reference>
<sequence length="311" mass="35146">MGLFDFFLRPRRPHITHTNADNFALDNITNDTIFTREGSGLTTVGSIGYNVKLNIFEQSNVIISGNIGAKCQILKDGSGTLTIDGDVARDLKLTISGQGTVYFTRKPHDDVIKSIRRSGVAAEIYCEGVLVPAANPAYTQHNMGRSVPETRVVEVERVIERVVVRNVPVPVASSSRQAPLVKDEYIEETWEYIEGFHRAHPESIATRVEKLGPLSKKEEELLEKFTDKVVTFDYFKDIPVMYNERHYDLSTVHQLREEPLTKRPIKLLKIQPARVLLEEFEAVMATIQLNRQKAAVPEHVEEESTNSSLRM</sequence>
<evidence type="ECO:0000313" key="1">
    <source>
        <dbReference type="EMBL" id="USQ12741.1"/>
    </source>
</evidence>
<organism evidence="1 2">
    <name type="scientific">Legionella lytica</name>
    <dbReference type="NCBI Taxonomy" id="96232"/>
    <lineage>
        <taxon>Bacteria</taxon>
        <taxon>Pseudomonadati</taxon>
        <taxon>Pseudomonadota</taxon>
        <taxon>Gammaproteobacteria</taxon>
        <taxon>Legionellales</taxon>
        <taxon>Legionellaceae</taxon>
        <taxon>Legionella</taxon>
    </lineage>
</organism>
<keyword evidence="2" id="KW-1185">Reference proteome</keyword>